<keyword evidence="2" id="KW-1185">Reference proteome</keyword>
<proteinExistence type="predicted"/>
<reference evidence="1" key="1">
    <citation type="journal article" date="2023" name="Mol. Phylogenet. Evol.">
        <title>Genome-scale phylogeny and comparative genomics of the fungal order Sordariales.</title>
        <authorList>
            <person name="Hensen N."/>
            <person name="Bonometti L."/>
            <person name="Westerberg I."/>
            <person name="Brannstrom I.O."/>
            <person name="Guillou S."/>
            <person name="Cros-Aarteil S."/>
            <person name="Calhoun S."/>
            <person name="Haridas S."/>
            <person name="Kuo A."/>
            <person name="Mondo S."/>
            <person name="Pangilinan J."/>
            <person name="Riley R."/>
            <person name="LaButti K."/>
            <person name="Andreopoulos B."/>
            <person name="Lipzen A."/>
            <person name="Chen C."/>
            <person name="Yan M."/>
            <person name="Daum C."/>
            <person name="Ng V."/>
            <person name="Clum A."/>
            <person name="Steindorff A."/>
            <person name="Ohm R.A."/>
            <person name="Martin F."/>
            <person name="Silar P."/>
            <person name="Natvig D.O."/>
            <person name="Lalanne C."/>
            <person name="Gautier V."/>
            <person name="Ament-Velasquez S.L."/>
            <person name="Kruys A."/>
            <person name="Hutchinson M.I."/>
            <person name="Powell A.J."/>
            <person name="Barry K."/>
            <person name="Miller A.N."/>
            <person name="Grigoriev I.V."/>
            <person name="Debuchy R."/>
            <person name="Gladieux P."/>
            <person name="Hiltunen Thoren M."/>
            <person name="Johannesson H."/>
        </authorList>
    </citation>
    <scope>NUCLEOTIDE SEQUENCE</scope>
    <source>
        <strain evidence="1">PSN243</strain>
    </source>
</reference>
<organism evidence="1 2">
    <name type="scientific">Podospora aff. communis PSN243</name>
    <dbReference type="NCBI Taxonomy" id="3040156"/>
    <lineage>
        <taxon>Eukaryota</taxon>
        <taxon>Fungi</taxon>
        <taxon>Dikarya</taxon>
        <taxon>Ascomycota</taxon>
        <taxon>Pezizomycotina</taxon>
        <taxon>Sordariomycetes</taxon>
        <taxon>Sordariomycetidae</taxon>
        <taxon>Sordariales</taxon>
        <taxon>Podosporaceae</taxon>
        <taxon>Podospora</taxon>
    </lineage>
</organism>
<name>A0AAV9GR43_9PEZI</name>
<evidence type="ECO:0000313" key="2">
    <source>
        <dbReference type="Proteomes" id="UP001321760"/>
    </source>
</evidence>
<comment type="caution">
    <text evidence="1">The sequence shown here is derived from an EMBL/GenBank/DDBJ whole genome shotgun (WGS) entry which is preliminary data.</text>
</comment>
<protein>
    <submittedName>
        <fullName evidence="1">Uncharacterized protein</fullName>
    </submittedName>
</protein>
<gene>
    <name evidence="1" type="ORF">QBC34DRAFT_460785</name>
</gene>
<reference evidence="1" key="2">
    <citation type="submission" date="2023-05" db="EMBL/GenBank/DDBJ databases">
        <authorList>
            <consortium name="Lawrence Berkeley National Laboratory"/>
            <person name="Steindorff A."/>
            <person name="Hensen N."/>
            <person name="Bonometti L."/>
            <person name="Westerberg I."/>
            <person name="Brannstrom I.O."/>
            <person name="Guillou S."/>
            <person name="Cros-Aarteil S."/>
            <person name="Calhoun S."/>
            <person name="Haridas S."/>
            <person name="Kuo A."/>
            <person name="Mondo S."/>
            <person name="Pangilinan J."/>
            <person name="Riley R."/>
            <person name="Labutti K."/>
            <person name="Andreopoulos B."/>
            <person name="Lipzen A."/>
            <person name="Chen C."/>
            <person name="Yanf M."/>
            <person name="Daum C."/>
            <person name="Ng V."/>
            <person name="Clum A."/>
            <person name="Ohm R."/>
            <person name="Martin F."/>
            <person name="Silar P."/>
            <person name="Natvig D."/>
            <person name="Lalanne C."/>
            <person name="Gautier V."/>
            <person name="Ament-Velasquez S.L."/>
            <person name="Kruys A."/>
            <person name="Hutchinson M.I."/>
            <person name="Powell A.J."/>
            <person name="Barry K."/>
            <person name="Miller A.N."/>
            <person name="Grigoriev I.V."/>
            <person name="Debuchy R."/>
            <person name="Gladieux P."/>
            <person name="Thoren M.H."/>
            <person name="Johannesson H."/>
        </authorList>
    </citation>
    <scope>NUCLEOTIDE SEQUENCE</scope>
    <source>
        <strain evidence="1">PSN243</strain>
    </source>
</reference>
<dbReference type="EMBL" id="MU865932">
    <property type="protein sequence ID" value="KAK4450414.1"/>
    <property type="molecule type" value="Genomic_DNA"/>
</dbReference>
<dbReference type="Proteomes" id="UP001321760">
    <property type="component" value="Unassembled WGS sequence"/>
</dbReference>
<accession>A0AAV9GR43</accession>
<dbReference type="AlphaFoldDB" id="A0AAV9GR43"/>
<evidence type="ECO:0000313" key="1">
    <source>
        <dbReference type="EMBL" id="KAK4450414.1"/>
    </source>
</evidence>
<sequence length="189" mass="20415">MQGGSKDVHKVAMQREILYHCEATQRLVETTTYIFLSSSSAANTPILTLLCQSLTFIHLNENLQTTQVSQKMLFSKLSLIVATFAIGGNAIMVDLYSDPDCKVAAGSRNVWDNSCAHLGGFQSFKVTYPGGVGQVLRAYNRNACAGRVSRCLNARDGWAGKCYLARTSDGGSNAMGSAGFKCAADEPEW</sequence>